<organism evidence="1 2">
    <name type="scientific">Ricinus communis</name>
    <name type="common">Castor bean</name>
    <dbReference type="NCBI Taxonomy" id="3988"/>
    <lineage>
        <taxon>Eukaryota</taxon>
        <taxon>Viridiplantae</taxon>
        <taxon>Streptophyta</taxon>
        <taxon>Embryophyta</taxon>
        <taxon>Tracheophyta</taxon>
        <taxon>Spermatophyta</taxon>
        <taxon>Magnoliopsida</taxon>
        <taxon>eudicotyledons</taxon>
        <taxon>Gunneridae</taxon>
        <taxon>Pentapetalae</taxon>
        <taxon>rosids</taxon>
        <taxon>fabids</taxon>
        <taxon>Malpighiales</taxon>
        <taxon>Euphorbiaceae</taxon>
        <taxon>Acalyphoideae</taxon>
        <taxon>Acalypheae</taxon>
        <taxon>Ricinus</taxon>
    </lineage>
</organism>
<protein>
    <submittedName>
        <fullName evidence="1">Uncharacterized protein</fullName>
    </submittedName>
</protein>
<keyword evidence="2" id="KW-1185">Reference proteome</keyword>
<sequence length="53" mass="5765">MAGTKKEDSACPHGTHEMANITRATLNGCSLEGLMLLYSSICSVNDLFLWTTM</sequence>
<evidence type="ECO:0000313" key="2">
    <source>
        <dbReference type="Proteomes" id="UP000008311"/>
    </source>
</evidence>
<gene>
    <name evidence="1" type="ORF">RCOM_0852520</name>
</gene>
<dbReference type="AlphaFoldDB" id="B9RUF9"/>
<dbReference type="Proteomes" id="UP000008311">
    <property type="component" value="Unassembled WGS sequence"/>
</dbReference>
<name>B9RUF9_RICCO</name>
<accession>B9RUF9</accession>
<dbReference type="EMBL" id="EQ973817">
    <property type="protein sequence ID" value="EEF44946.1"/>
    <property type="molecule type" value="Genomic_DNA"/>
</dbReference>
<proteinExistence type="predicted"/>
<evidence type="ECO:0000313" key="1">
    <source>
        <dbReference type="EMBL" id="EEF44946.1"/>
    </source>
</evidence>
<reference evidence="2" key="1">
    <citation type="journal article" date="2010" name="Nat. Biotechnol.">
        <title>Draft genome sequence of the oilseed species Ricinus communis.</title>
        <authorList>
            <person name="Chan A.P."/>
            <person name="Crabtree J."/>
            <person name="Zhao Q."/>
            <person name="Lorenzi H."/>
            <person name="Orvis J."/>
            <person name="Puiu D."/>
            <person name="Melake-Berhan A."/>
            <person name="Jones K.M."/>
            <person name="Redman J."/>
            <person name="Chen G."/>
            <person name="Cahoon E.B."/>
            <person name="Gedil M."/>
            <person name="Stanke M."/>
            <person name="Haas B.J."/>
            <person name="Wortman J.R."/>
            <person name="Fraser-Liggett C.M."/>
            <person name="Ravel J."/>
            <person name="Rabinowicz P.D."/>
        </authorList>
    </citation>
    <scope>NUCLEOTIDE SEQUENCE [LARGE SCALE GENOMIC DNA]</scope>
    <source>
        <strain evidence="2">cv. Hale</strain>
    </source>
</reference>
<dbReference type="InParanoid" id="B9RUF9"/>